<keyword evidence="1" id="KW-0812">Transmembrane</keyword>
<keyword evidence="1" id="KW-1133">Transmembrane helix</keyword>
<reference evidence="3 4" key="1">
    <citation type="journal article" date="2016" name="Sci. Rep.">
        <title>Evaluation of genetic diversity among strains of the human gut commensal Bifidobacterium adolescentis.</title>
        <authorList>
            <person name="Duranti S."/>
            <person name="Milani C."/>
            <person name="Lugli G.A."/>
            <person name="Mancabelli L."/>
            <person name="Turroni F."/>
            <person name="Ferrario C."/>
            <person name="Mangifesta M."/>
            <person name="Viappiani A."/>
            <person name="Sanchez B."/>
            <person name="Margolles A."/>
            <person name="van Sinderen D."/>
            <person name="Ventura M."/>
        </authorList>
    </citation>
    <scope>NUCLEOTIDE SEQUENCE [LARGE SCALE GENOMIC DNA]</scope>
    <source>
        <strain evidence="3 4">487B</strain>
    </source>
</reference>
<dbReference type="Proteomes" id="UP000193377">
    <property type="component" value="Unassembled WGS sequence"/>
</dbReference>
<feature type="transmembrane region" description="Helical" evidence="1">
    <location>
        <begin position="272"/>
        <end position="290"/>
    </location>
</feature>
<dbReference type="EMBL" id="CP028341">
    <property type="protein sequence ID" value="AVT45163.1"/>
    <property type="molecule type" value="Genomic_DNA"/>
</dbReference>
<feature type="transmembrane region" description="Helical" evidence="1">
    <location>
        <begin position="120"/>
        <end position="140"/>
    </location>
</feature>
<protein>
    <submittedName>
        <fullName evidence="3">ABC transporter permease</fullName>
    </submittedName>
</protein>
<feature type="transmembrane region" description="Helical" evidence="1">
    <location>
        <begin position="84"/>
        <end position="108"/>
    </location>
</feature>
<evidence type="ECO:0000313" key="2">
    <source>
        <dbReference type="EMBL" id="AVT45163.1"/>
    </source>
</evidence>
<reference evidence="2 5" key="2">
    <citation type="submission" date="2018-03" db="EMBL/GenBank/DDBJ databases">
        <authorList>
            <person name="Keele B.F."/>
        </authorList>
    </citation>
    <scope>NUCLEOTIDE SEQUENCE [LARGE SCALE GENOMIC DNA]</scope>
    <source>
        <strain evidence="2 5">1-11</strain>
    </source>
</reference>
<evidence type="ECO:0000313" key="4">
    <source>
        <dbReference type="Proteomes" id="UP000193377"/>
    </source>
</evidence>
<feature type="transmembrane region" description="Helical" evidence="1">
    <location>
        <begin position="43"/>
        <end position="64"/>
    </location>
</feature>
<keyword evidence="1" id="KW-0472">Membrane</keyword>
<organism evidence="3 4">
    <name type="scientific">Bifidobacterium adolescentis</name>
    <dbReference type="NCBI Taxonomy" id="1680"/>
    <lineage>
        <taxon>Bacteria</taxon>
        <taxon>Bacillati</taxon>
        <taxon>Actinomycetota</taxon>
        <taxon>Actinomycetes</taxon>
        <taxon>Bifidobacteriales</taxon>
        <taxon>Bifidobacteriaceae</taxon>
        <taxon>Bifidobacterium</taxon>
    </lineage>
</organism>
<feature type="transmembrane region" description="Helical" evidence="1">
    <location>
        <begin position="12"/>
        <end position="37"/>
    </location>
</feature>
<feature type="transmembrane region" description="Helical" evidence="1">
    <location>
        <begin position="186"/>
        <end position="210"/>
    </location>
</feature>
<dbReference type="Proteomes" id="UP000241454">
    <property type="component" value="Chromosome"/>
</dbReference>
<dbReference type="RefSeq" id="WP_038444388.1">
    <property type="nucleotide sequence ID" value="NZ_CP007443.1"/>
</dbReference>
<dbReference type="eggNOG" id="ENOG5032UTZ">
    <property type="taxonomic scope" value="Bacteria"/>
</dbReference>
<feature type="transmembrane region" description="Helical" evidence="1">
    <location>
        <begin position="323"/>
        <end position="342"/>
    </location>
</feature>
<evidence type="ECO:0000313" key="3">
    <source>
        <dbReference type="EMBL" id="OSG87841.1"/>
    </source>
</evidence>
<feature type="transmembrane region" description="Helical" evidence="1">
    <location>
        <begin position="240"/>
        <end position="260"/>
    </location>
</feature>
<evidence type="ECO:0000256" key="1">
    <source>
        <dbReference type="SAM" id="Phobius"/>
    </source>
</evidence>
<evidence type="ECO:0000313" key="5">
    <source>
        <dbReference type="Proteomes" id="UP000241454"/>
    </source>
</evidence>
<dbReference type="AlphaFoldDB" id="A0A076JM94"/>
<feature type="transmembrane region" description="Helical" evidence="1">
    <location>
        <begin position="147"/>
        <end position="166"/>
    </location>
</feature>
<name>A0A076JM94_BIFAD</name>
<proteinExistence type="predicted"/>
<dbReference type="EMBL" id="LNKD01000001">
    <property type="protein sequence ID" value="OSG87841.1"/>
    <property type="molecule type" value="Genomic_DNA"/>
</dbReference>
<accession>A0A076JM94</accession>
<sequence length="389" mass="42658">MGRHQQAEASGIISFMACATLAWIAMDLYLQFAPAIWRVTQRLFTVCAGITAGCGVISFTLGYARNSRSMTLKHGWTIPIRRIFEILALSVVYASTIFVTAFMLLSIASNMMGLRTLKGYLTALCAAISGVVGYVTFVQAELMNAKTIASLLPFFVVSGVSIAGLTSDDPYWYNNNFSQLGDRTTFAARMFNSTLMLAGVCIVIISYFAISELITTHRLQMQYLSANDEKEAPKHFKARILLLSTMLTLAGIAFIGIGMFRYTPHPILHNVFARGLPCLMSVLMIALPWLAPQLSKVVYVISDLAIVIGALAGFQWLAGRNTLTNVEALAGMMFLGWFIIFSRQIAAIESDRVQTQLILAQTKRPESVEDLAEVSETVPGTVSRLSSEV</sequence>
<feature type="transmembrane region" description="Helical" evidence="1">
    <location>
        <begin position="297"/>
        <end position="317"/>
    </location>
</feature>
<gene>
    <name evidence="3" type="ORF">B0487_0759</name>
    <name evidence="2" type="ORF">C8077_04055</name>
</gene>
<dbReference type="KEGG" id="badl:BADO_0728"/>